<evidence type="ECO:0000313" key="4">
    <source>
        <dbReference type="EMBL" id="JAQ11324.1"/>
    </source>
</evidence>
<reference evidence="2" key="1">
    <citation type="submission" date="2014-09" db="EMBL/GenBank/DDBJ databases">
        <authorList>
            <person name="Magalhaes I.L.F."/>
            <person name="Oliveira U."/>
            <person name="Santos F.R."/>
            <person name="Vidigal T.H.D.A."/>
            <person name="Brescovit A.D."/>
            <person name="Santos A.J."/>
        </authorList>
    </citation>
    <scope>NUCLEOTIDE SEQUENCE</scope>
</reference>
<feature type="region of interest" description="Disordered" evidence="1">
    <location>
        <begin position="48"/>
        <end position="75"/>
    </location>
</feature>
<evidence type="ECO:0000313" key="2">
    <source>
        <dbReference type="EMBL" id="JAG49750.1"/>
    </source>
</evidence>
<organism evidence="2">
    <name type="scientific">Lygus hesperus</name>
    <name type="common">Western plant bug</name>
    <dbReference type="NCBI Taxonomy" id="30085"/>
    <lineage>
        <taxon>Eukaryota</taxon>
        <taxon>Metazoa</taxon>
        <taxon>Ecdysozoa</taxon>
        <taxon>Arthropoda</taxon>
        <taxon>Hexapoda</taxon>
        <taxon>Insecta</taxon>
        <taxon>Pterygota</taxon>
        <taxon>Neoptera</taxon>
        <taxon>Paraneoptera</taxon>
        <taxon>Hemiptera</taxon>
        <taxon>Heteroptera</taxon>
        <taxon>Panheteroptera</taxon>
        <taxon>Cimicomorpha</taxon>
        <taxon>Miridae</taxon>
        <taxon>Mirini</taxon>
        <taxon>Lygus</taxon>
    </lineage>
</organism>
<reference evidence="3" key="2">
    <citation type="journal article" date="2016" name="Gigascience">
        <title>De novo construction of an expanded transcriptome assembly for the western tarnished plant bug, Lygus hesperus.</title>
        <authorList>
            <person name="Tassone E.E."/>
            <person name="Geib S.M."/>
            <person name="Hall B."/>
            <person name="Fabrick J.A."/>
            <person name="Brent C.S."/>
            <person name="Hull J.J."/>
        </authorList>
    </citation>
    <scope>NUCLEOTIDE SEQUENCE</scope>
</reference>
<name>A0A0K8SAH0_LYGHE</name>
<dbReference type="EMBL" id="GDHC01007305">
    <property type="protein sequence ID" value="JAQ11324.1"/>
    <property type="molecule type" value="Transcribed_RNA"/>
</dbReference>
<dbReference type="AlphaFoldDB" id="A0A0K8SAH0"/>
<proteinExistence type="predicted"/>
<evidence type="ECO:0000313" key="3">
    <source>
        <dbReference type="EMBL" id="JAQ00660.1"/>
    </source>
</evidence>
<sequence>MAGHPPILVGPDGEHNHAQPCAETNRYHDDSDQQSEVDKVLLFWTKTQEEQEYQDEGGKTPNEGQSVEELGDDQEWWHKEAPDLVVSRGEGVIYPSTTDVEPPLVVILWVRK</sequence>
<dbReference type="EMBL" id="GDHC01017969">
    <property type="protein sequence ID" value="JAQ00660.1"/>
    <property type="molecule type" value="Transcribed_RNA"/>
</dbReference>
<evidence type="ECO:0000256" key="1">
    <source>
        <dbReference type="SAM" id="MobiDB-lite"/>
    </source>
</evidence>
<dbReference type="EMBL" id="GBRD01016076">
    <property type="protein sequence ID" value="JAG49750.1"/>
    <property type="molecule type" value="Transcribed_RNA"/>
</dbReference>
<feature type="compositionally biased region" description="Basic and acidic residues" evidence="1">
    <location>
        <begin position="25"/>
        <end position="34"/>
    </location>
</feature>
<gene>
    <name evidence="4" type="ORF">g.64240</name>
    <name evidence="3" type="ORF">g.64243</name>
</gene>
<accession>A0A0K8SAH0</accession>
<feature type="region of interest" description="Disordered" evidence="1">
    <location>
        <begin position="1"/>
        <end position="34"/>
    </location>
</feature>
<protein>
    <submittedName>
        <fullName evidence="2">Uncharacterized protein</fullName>
    </submittedName>
</protein>